<feature type="domain" description="NAD(P)-binding" evidence="1">
    <location>
        <begin position="7"/>
        <end position="203"/>
    </location>
</feature>
<name>A0ABS7ZBJ2_9SPHI</name>
<evidence type="ECO:0000313" key="2">
    <source>
        <dbReference type="EMBL" id="MCA5006294.1"/>
    </source>
</evidence>
<dbReference type="Gene3D" id="3.40.50.720">
    <property type="entry name" value="NAD(P)-binding Rossmann-like Domain"/>
    <property type="match status" value="1"/>
</dbReference>
<dbReference type="PANTHER" id="PTHR43355">
    <property type="entry name" value="FLAVIN REDUCTASE (NADPH)"/>
    <property type="match status" value="1"/>
</dbReference>
<dbReference type="EMBL" id="JADEYP010000030">
    <property type="protein sequence ID" value="MCA5006294.1"/>
    <property type="molecule type" value="Genomic_DNA"/>
</dbReference>
<dbReference type="SUPFAM" id="SSF51735">
    <property type="entry name" value="NAD(P)-binding Rossmann-fold domains"/>
    <property type="match status" value="1"/>
</dbReference>
<dbReference type="PANTHER" id="PTHR43355:SF2">
    <property type="entry name" value="FLAVIN REDUCTASE (NADPH)"/>
    <property type="match status" value="1"/>
</dbReference>
<accession>A0ABS7ZBJ2</accession>
<proteinExistence type="predicted"/>
<dbReference type="Pfam" id="PF13460">
    <property type="entry name" value="NAD_binding_10"/>
    <property type="match status" value="1"/>
</dbReference>
<reference evidence="2" key="1">
    <citation type="submission" date="2020-10" db="EMBL/GenBank/DDBJ databases">
        <authorList>
            <person name="Lu T."/>
            <person name="Wang Q."/>
            <person name="Han X."/>
        </authorList>
    </citation>
    <scope>NUCLEOTIDE SEQUENCE</scope>
    <source>
        <strain evidence="2">WQ 366</strain>
    </source>
</reference>
<gene>
    <name evidence="2" type="ORF">IPZ78_14160</name>
</gene>
<dbReference type="InterPro" id="IPR051606">
    <property type="entry name" value="Polyketide_Oxido-like"/>
</dbReference>
<dbReference type="RefSeq" id="WP_225554653.1">
    <property type="nucleotide sequence ID" value="NZ_JADEYP010000030.1"/>
</dbReference>
<comment type="caution">
    <text evidence="2">The sequence shown here is derived from an EMBL/GenBank/DDBJ whole genome shotgun (WGS) entry which is preliminary data.</text>
</comment>
<dbReference type="Proteomes" id="UP001165302">
    <property type="component" value="Unassembled WGS sequence"/>
</dbReference>
<sequence length="215" mass="24145">MKVAVIGSTGFVGSKIVNELVNRNYEVFGISRDEKVSEYGNLTYLKLNVFDTKELAKQIEGYDVLVSAYSSGWDNPNMHEDFINGSLSIQRAVVESNVKRYIVIGGAGSLYVSETVQAVDTDEFPEAFKPVARAAREYFNTLKTETSFDWLYLCPSLEMHPGITTGRTEKYRYGTIHPIFDENGRSVISVEDLAVAVVDEIEDKKFNQTMFTVGY</sequence>
<evidence type="ECO:0000313" key="3">
    <source>
        <dbReference type="Proteomes" id="UP001165302"/>
    </source>
</evidence>
<keyword evidence="3" id="KW-1185">Reference proteome</keyword>
<protein>
    <submittedName>
        <fullName evidence="2">NAD(P)H-binding protein</fullName>
    </submittedName>
</protein>
<dbReference type="InterPro" id="IPR036291">
    <property type="entry name" value="NAD(P)-bd_dom_sf"/>
</dbReference>
<organism evidence="2 3">
    <name type="scientific">Sphingobacterium bovistauri</name>
    <dbReference type="NCBI Taxonomy" id="2781959"/>
    <lineage>
        <taxon>Bacteria</taxon>
        <taxon>Pseudomonadati</taxon>
        <taxon>Bacteroidota</taxon>
        <taxon>Sphingobacteriia</taxon>
        <taxon>Sphingobacteriales</taxon>
        <taxon>Sphingobacteriaceae</taxon>
        <taxon>Sphingobacterium</taxon>
    </lineage>
</organism>
<dbReference type="InterPro" id="IPR016040">
    <property type="entry name" value="NAD(P)-bd_dom"/>
</dbReference>
<evidence type="ECO:0000259" key="1">
    <source>
        <dbReference type="Pfam" id="PF13460"/>
    </source>
</evidence>